<feature type="region of interest" description="Disordered" evidence="10">
    <location>
        <begin position="304"/>
        <end position="377"/>
    </location>
</feature>
<evidence type="ECO:0000259" key="11">
    <source>
        <dbReference type="PROSITE" id="PS51779"/>
    </source>
</evidence>
<feature type="compositionally biased region" description="Low complexity" evidence="10">
    <location>
        <begin position="343"/>
        <end position="377"/>
    </location>
</feature>
<evidence type="ECO:0000256" key="4">
    <source>
        <dbReference type="ARBA" id="ARBA00022618"/>
    </source>
</evidence>
<reference evidence="12 13" key="1">
    <citation type="journal article" date="2014" name="BMC Genomics">
        <title>Architecture and functions of a multipartite genome of the methylotrophic bacterium Paracoccus aminophilus JCM 7686, containing primary and secondary chromids.</title>
        <authorList>
            <person name="Dziewit L."/>
            <person name="Czarnecki J."/>
            <person name="Wibberg D."/>
            <person name="Radlinska M."/>
            <person name="Mrozek P."/>
            <person name="Szymczak M."/>
            <person name="Schluter A."/>
            <person name="Puhler A."/>
            <person name="Bartosik D."/>
        </authorList>
    </citation>
    <scope>NUCLEOTIDE SEQUENCE [LARGE SCALE GENOMIC DNA]</scope>
    <source>
        <strain evidence="12">JCM 7686</strain>
    </source>
</reference>
<dbReference type="RefSeq" id="WP_020949436.1">
    <property type="nucleotide sequence ID" value="NC_022041.1"/>
</dbReference>
<dbReference type="Pfam" id="PF03799">
    <property type="entry name" value="FtsQ_DivIB_C"/>
    <property type="match status" value="1"/>
</dbReference>
<keyword evidence="6 9" id="KW-1133">Transmembrane helix</keyword>
<evidence type="ECO:0000256" key="3">
    <source>
        <dbReference type="ARBA" id="ARBA00022519"/>
    </source>
</evidence>
<dbReference type="HOGENOM" id="CLU_061141_0_0_5"/>
<dbReference type="STRING" id="1367847.JCM7686_0688"/>
<dbReference type="PATRIC" id="fig|1367847.3.peg.639"/>
<comment type="subcellular location">
    <subcellularLocation>
        <location evidence="9">Cell inner membrane</location>
        <topology evidence="9">Single-pass type II membrane protein</topology>
    </subcellularLocation>
    <subcellularLocation>
        <location evidence="1">Membrane</location>
    </subcellularLocation>
    <text evidence="9">Localizes to the division septum.</text>
</comment>
<dbReference type="PANTHER" id="PTHR35851">
    <property type="entry name" value="CELL DIVISION PROTEIN FTSQ"/>
    <property type="match status" value="1"/>
</dbReference>
<dbReference type="Proteomes" id="UP000015480">
    <property type="component" value="Chromosome"/>
</dbReference>
<dbReference type="InterPro" id="IPR034746">
    <property type="entry name" value="POTRA"/>
</dbReference>
<gene>
    <name evidence="9" type="primary">ftsQ</name>
    <name evidence="12" type="ORF">JCM7686_0688</name>
</gene>
<accession>S5XRR1</accession>
<feature type="domain" description="POTRA" evidence="11">
    <location>
        <begin position="104"/>
        <end position="172"/>
    </location>
</feature>
<comment type="similarity">
    <text evidence="9">Belongs to the FtsQ/DivIB family. FtsQ subfamily.</text>
</comment>
<dbReference type="eggNOG" id="COG1589">
    <property type="taxonomic scope" value="Bacteria"/>
</dbReference>
<proteinExistence type="inferred from homology"/>
<evidence type="ECO:0000256" key="6">
    <source>
        <dbReference type="ARBA" id="ARBA00022989"/>
    </source>
</evidence>
<evidence type="ECO:0000313" key="13">
    <source>
        <dbReference type="Proteomes" id="UP000015480"/>
    </source>
</evidence>
<feature type="compositionally biased region" description="Basic and acidic residues" evidence="10">
    <location>
        <begin position="321"/>
        <end position="333"/>
    </location>
</feature>
<dbReference type="OrthoDB" id="9783091at2"/>
<evidence type="ECO:0000256" key="10">
    <source>
        <dbReference type="SAM" id="MobiDB-lite"/>
    </source>
</evidence>
<dbReference type="GO" id="GO:0090529">
    <property type="term" value="P:cell septum assembly"/>
    <property type="evidence" value="ECO:0007669"/>
    <property type="project" value="InterPro"/>
</dbReference>
<keyword evidence="4 9" id="KW-0132">Cell division</keyword>
<dbReference type="InterPro" id="IPR005548">
    <property type="entry name" value="Cell_div_FtsQ/DivIB_C"/>
</dbReference>
<keyword evidence="3 9" id="KW-0997">Cell inner membrane</keyword>
<dbReference type="AlphaFoldDB" id="S5XRR1"/>
<dbReference type="GO" id="GO:0005886">
    <property type="term" value="C:plasma membrane"/>
    <property type="evidence" value="ECO:0007669"/>
    <property type="project" value="UniProtKB-SubCell"/>
</dbReference>
<evidence type="ECO:0000256" key="5">
    <source>
        <dbReference type="ARBA" id="ARBA00022692"/>
    </source>
</evidence>
<evidence type="ECO:0000256" key="8">
    <source>
        <dbReference type="ARBA" id="ARBA00023306"/>
    </source>
</evidence>
<dbReference type="KEGG" id="pami:JCM7686_0688"/>
<dbReference type="PROSITE" id="PS51779">
    <property type="entry name" value="POTRA"/>
    <property type="match status" value="1"/>
</dbReference>
<keyword evidence="8 9" id="KW-0131">Cell cycle</keyword>
<evidence type="ECO:0000313" key="12">
    <source>
        <dbReference type="EMBL" id="AGT07797.1"/>
    </source>
</evidence>
<feature type="region of interest" description="Disordered" evidence="10">
    <location>
        <begin position="1"/>
        <end position="40"/>
    </location>
</feature>
<name>S5XRR1_PARAH</name>
<dbReference type="GO" id="GO:0043093">
    <property type="term" value="P:FtsZ-dependent cytokinesis"/>
    <property type="evidence" value="ECO:0007669"/>
    <property type="project" value="UniProtKB-UniRule"/>
</dbReference>
<dbReference type="InterPro" id="IPR026579">
    <property type="entry name" value="FtsQ"/>
</dbReference>
<dbReference type="InterPro" id="IPR045335">
    <property type="entry name" value="FtsQ_C_sf"/>
</dbReference>
<protein>
    <recommendedName>
        <fullName evidence="9">Cell division protein FtsQ</fullName>
    </recommendedName>
</protein>
<dbReference type="PANTHER" id="PTHR35851:SF1">
    <property type="entry name" value="CELL DIVISION PROTEIN FTSQ"/>
    <property type="match status" value="1"/>
</dbReference>
<evidence type="ECO:0000256" key="1">
    <source>
        <dbReference type="ARBA" id="ARBA00004370"/>
    </source>
</evidence>
<keyword evidence="13" id="KW-1185">Reference proteome</keyword>
<dbReference type="EMBL" id="CP006650">
    <property type="protein sequence ID" value="AGT07797.1"/>
    <property type="molecule type" value="Genomic_DNA"/>
</dbReference>
<evidence type="ECO:0000256" key="2">
    <source>
        <dbReference type="ARBA" id="ARBA00022475"/>
    </source>
</evidence>
<sequence>MFGMNSDAKPASGFSGQPTPNRRVPSRPAPQAQAARRDPAPSRLAYRLHRLWLTPFVRRLTHVGLPLFLLLVTVGIWMSDETRRSDLSGWVNGMIEKVQNREEFMVHDMRIEGASPVVDKGLRAMLPVQLPASSFDIDLEALRARVLKLDAVESVELRIEPGGVLSAVVTERVPVVLWRHARGIELLDKTGHRVASATSREVRKDLPMIAGEGADKAAPEALLLLDAAGPILPRLRGLERIGERRWDLVLDRGQRILLPAEAPLAALERLIAIDKAEDVLGRDVVRVDMRAEGRPTVQIGLTAQNAIHRARGEPEIGPDGKPIDPEEKDKIAKDGTNSGGGTKAKAQAPAASAKTTPSAKAAPPAKKTAASGKKQNG</sequence>
<evidence type="ECO:0000256" key="7">
    <source>
        <dbReference type="ARBA" id="ARBA00023136"/>
    </source>
</evidence>
<feature type="transmembrane region" description="Helical" evidence="9">
    <location>
        <begin position="60"/>
        <end position="78"/>
    </location>
</feature>
<evidence type="ECO:0000256" key="9">
    <source>
        <dbReference type="HAMAP-Rule" id="MF_00911"/>
    </source>
</evidence>
<dbReference type="HAMAP" id="MF_00911">
    <property type="entry name" value="FtsQ_subfam"/>
    <property type="match status" value="1"/>
</dbReference>
<keyword evidence="7 9" id="KW-0472">Membrane</keyword>
<keyword evidence="5 9" id="KW-0812">Transmembrane</keyword>
<keyword evidence="2 9" id="KW-1003">Cell membrane</keyword>
<dbReference type="Gene3D" id="3.40.50.11690">
    <property type="entry name" value="Cell division protein FtsQ/DivIB"/>
    <property type="match status" value="1"/>
</dbReference>
<organism evidence="12 13">
    <name type="scientific">Paracoccus aminophilus JCM 7686</name>
    <dbReference type="NCBI Taxonomy" id="1367847"/>
    <lineage>
        <taxon>Bacteria</taxon>
        <taxon>Pseudomonadati</taxon>
        <taxon>Pseudomonadota</taxon>
        <taxon>Alphaproteobacteria</taxon>
        <taxon>Rhodobacterales</taxon>
        <taxon>Paracoccaceae</taxon>
        <taxon>Paracoccus</taxon>
    </lineage>
</organism>
<comment type="function">
    <text evidence="9">Essential cell division protein.</text>
</comment>
<dbReference type="GO" id="GO:0032153">
    <property type="term" value="C:cell division site"/>
    <property type="evidence" value="ECO:0007669"/>
    <property type="project" value="UniProtKB-UniRule"/>
</dbReference>